<reference evidence="3" key="1">
    <citation type="journal article" date="2014" name="BMC Genomics">
        <title>Genome characteristics reveal the impact of lichenization on lichen-forming fungus Endocarpon pusillum Hedwig (Verrucariales, Ascomycota).</title>
        <authorList>
            <person name="Wang Y.-Y."/>
            <person name="Liu B."/>
            <person name="Zhang X.-Y."/>
            <person name="Zhou Q.-M."/>
            <person name="Zhang T."/>
            <person name="Li H."/>
            <person name="Yu Y.-F."/>
            <person name="Zhang X.-L."/>
            <person name="Hao X.-Y."/>
            <person name="Wang M."/>
            <person name="Wang L."/>
            <person name="Wei J.-C."/>
        </authorList>
    </citation>
    <scope>NUCLEOTIDE SEQUENCE [LARGE SCALE GENOMIC DNA]</scope>
    <source>
        <strain evidence="3">Z07020 / HMAS-L-300199</strain>
    </source>
</reference>
<evidence type="ECO:0000256" key="1">
    <source>
        <dbReference type="SAM" id="MobiDB-lite"/>
    </source>
</evidence>
<dbReference type="AlphaFoldDB" id="U1HU48"/>
<dbReference type="Proteomes" id="UP000019373">
    <property type="component" value="Unassembled WGS sequence"/>
</dbReference>
<dbReference type="HOGENOM" id="CLU_783096_0_0_1"/>
<name>U1HU48_ENDPU</name>
<sequence length="354" mass="39309">MSSSSRPTQAADSPAKMPYPPRRLDAQQRYDDVARSEENYKRVLDFELQWADSLVRTTESIYPPDNDTAGGARSHRDGMLRAQQRHAESRQERMNKSRGKLELQKRFNEEATLMSWVETESGSDAVNIPEAVAEEIARHNFNTAVWDQNLAGATFYPPESANEAAMANRRLVAIADAREAARVSGRDSIKIRSTAHYRAGPGGGLGTGTPHIVSYNRRDPAEARVLSPEEATIIYERQAAVGQARQAAIREARESPRTHPRWAVEMTPRETSYTDPRGLQRVASTNPNWATRPDPRQLTYDNQEVPSIDPRGATITAPQALWSTNPRKASSTNVKRAKKGGCFSTCLGEPATKP</sequence>
<gene>
    <name evidence="2" type="ORF">EPUS_04249</name>
</gene>
<feature type="region of interest" description="Disordered" evidence="1">
    <location>
        <begin position="1"/>
        <end position="30"/>
    </location>
</feature>
<organism evidence="2 3">
    <name type="scientific">Endocarpon pusillum (strain Z07020 / HMAS-L-300199)</name>
    <name type="common">Lichen-forming fungus</name>
    <dbReference type="NCBI Taxonomy" id="1263415"/>
    <lineage>
        <taxon>Eukaryota</taxon>
        <taxon>Fungi</taxon>
        <taxon>Dikarya</taxon>
        <taxon>Ascomycota</taxon>
        <taxon>Pezizomycotina</taxon>
        <taxon>Eurotiomycetes</taxon>
        <taxon>Chaetothyriomycetidae</taxon>
        <taxon>Verrucariales</taxon>
        <taxon>Verrucariaceae</taxon>
        <taxon>Endocarpon</taxon>
    </lineage>
</organism>
<feature type="compositionally biased region" description="Polar residues" evidence="1">
    <location>
        <begin position="1"/>
        <end position="11"/>
    </location>
</feature>
<dbReference type="GeneID" id="19239280"/>
<dbReference type="RefSeq" id="XP_007801536.1">
    <property type="nucleotide sequence ID" value="XM_007803345.1"/>
</dbReference>
<accession>U1HU48</accession>
<evidence type="ECO:0000313" key="3">
    <source>
        <dbReference type="Proteomes" id="UP000019373"/>
    </source>
</evidence>
<keyword evidence="3" id="KW-1185">Reference proteome</keyword>
<proteinExistence type="predicted"/>
<dbReference type="EMBL" id="KE721034">
    <property type="protein sequence ID" value="ERF72814.1"/>
    <property type="molecule type" value="Genomic_DNA"/>
</dbReference>
<feature type="region of interest" description="Disordered" evidence="1">
    <location>
        <begin position="59"/>
        <end position="101"/>
    </location>
</feature>
<feature type="region of interest" description="Disordered" evidence="1">
    <location>
        <begin position="270"/>
        <end position="310"/>
    </location>
</feature>
<feature type="compositionally biased region" description="Basic and acidic residues" evidence="1">
    <location>
        <begin position="74"/>
        <end position="101"/>
    </location>
</feature>
<protein>
    <submittedName>
        <fullName evidence="2">Uncharacterized protein</fullName>
    </submittedName>
</protein>
<evidence type="ECO:0000313" key="2">
    <source>
        <dbReference type="EMBL" id="ERF72814.1"/>
    </source>
</evidence>